<evidence type="ECO:0000259" key="1">
    <source>
        <dbReference type="SMART" id="SM00597"/>
    </source>
</evidence>
<dbReference type="InterPro" id="IPR006580">
    <property type="entry name" value="Znf_TTF"/>
</dbReference>
<dbReference type="SMART" id="SM00597">
    <property type="entry name" value="ZnF_TTF"/>
    <property type="match status" value="1"/>
</dbReference>
<reference evidence="2" key="2">
    <citation type="submission" date="2025-08" db="UniProtKB">
        <authorList>
            <consortium name="Ensembl"/>
        </authorList>
    </citation>
    <scope>IDENTIFICATION</scope>
</reference>
<dbReference type="AlphaFoldDB" id="H3ABI7"/>
<feature type="domain" description="TTF-type" evidence="1">
    <location>
        <begin position="15"/>
        <end position="117"/>
    </location>
</feature>
<proteinExistence type="predicted"/>
<evidence type="ECO:0000313" key="2">
    <source>
        <dbReference type="Ensembl" id="ENSLACP00000007008.1"/>
    </source>
</evidence>
<protein>
    <recommendedName>
        <fullName evidence="1">TTF-type domain-containing protein</fullName>
    </recommendedName>
</protein>
<dbReference type="STRING" id="7897.ENSLACP00000007008"/>
<accession>H3ABI7</accession>
<dbReference type="Proteomes" id="UP000008672">
    <property type="component" value="Unassembled WGS sequence"/>
</dbReference>
<reference evidence="2" key="3">
    <citation type="submission" date="2025-09" db="UniProtKB">
        <authorList>
            <consortium name="Ensembl"/>
        </authorList>
    </citation>
    <scope>IDENTIFICATION</scope>
</reference>
<dbReference type="EMBL" id="AFYH01217486">
    <property type="status" value="NOT_ANNOTATED_CDS"/>
    <property type="molecule type" value="Genomic_DNA"/>
</dbReference>
<dbReference type="PANTHER" id="PTHR46289:SF14">
    <property type="entry name" value="DUF4371 DOMAIN-CONTAINING PROTEIN"/>
    <property type="match status" value="1"/>
</dbReference>
<keyword evidence="3" id="KW-1185">Reference proteome</keyword>
<evidence type="ECO:0000313" key="3">
    <source>
        <dbReference type="Proteomes" id="UP000008672"/>
    </source>
</evidence>
<dbReference type="Ensembl" id="ENSLACT00000007067.1">
    <property type="protein sequence ID" value="ENSLACP00000007008.1"/>
    <property type="gene ID" value="ENSLACG00000006222.1"/>
</dbReference>
<dbReference type="eggNOG" id="ENOG502SHE4">
    <property type="taxonomic scope" value="Eukaryota"/>
</dbReference>
<sequence>FQFPKRLMGSGGGQRYRRFNPHLLLEYKFARYSRYSDAVFCGPCFVFNSSKETVLVSRPMTDWSNGKKILERHSKSKDHRNAATRADAFVNVCTGQLKMSCKKPVAQDQAITDHTRHILRRITSILILCGRQNIALRGRLPSSGNFKALFQHTVEIDPLLKKHLEFAPCSALHTSAKIHNKLIQLIGLQIQQKILSLVKKAKFFTLQAAGTAHFSKKGELIILVVRYIYRHKDEQVELREDFIELAEVPDATGEALANLFLQRLAAWDIEREHLRGQSYERGSSASGRFNGVQERVCAVLPAAAYTICKTHDFKMSILHSCAIHQVANMLDTCGKVLSVLRSSVMHYSMHLAELKEFINLPTEHNDAEEQERSASLCSPRSPQWISQADGLHSFKAKFVAIVHSLEQIAQYESDAERLLYSITRFNFVVSLVCVVSALAITKPLHLYLQREDVDLIQASEEASDVIEVLRSMREDADAGFAELYAEAKRLAGVALIEESVPRICGRITPQYSSAATTQDYYKTNIFQPFLDHMMSELQEQLIQCRPRFLAQYLLPNKLHLLQKETAVAALYSAYKADISSPENLKAELLRWTTKWRSVTREDRPNTILATLQQLNPAFYPEINAALCILATMAVNVTTVESASSVLHRIKTWLKNSDSESWLTGLALLYAHQDIPVDVEQVLKDF</sequence>
<organism evidence="2 3">
    <name type="scientific">Latimeria chalumnae</name>
    <name type="common">Coelacanth</name>
    <dbReference type="NCBI Taxonomy" id="7897"/>
    <lineage>
        <taxon>Eukaryota</taxon>
        <taxon>Metazoa</taxon>
        <taxon>Chordata</taxon>
        <taxon>Craniata</taxon>
        <taxon>Vertebrata</taxon>
        <taxon>Euteleostomi</taxon>
        <taxon>Coelacanthiformes</taxon>
        <taxon>Coelacanthidae</taxon>
        <taxon>Latimeria</taxon>
    </lineage>
</organism>
<reference evidence="3" key="1">
    <citation type="submission" date="2011-08" db="EMBL/GenBank/DDBJ databases">
        <title>The draft genome of Latimeria chalumnae.</title>
        <authorList>
            <person name="Di Palma F."/>
            <person name="Alfoldi J."/>
            <person name="Johnson J."/>
            <person name="Berlin A."/>
            <person name="Gnerre S."/>
            <person name="Jaffe D."/>
            <person name="MacCallum I."/>
            <person name="Young S."/>
            <person name="Walker B.J."/>
            <person name="Lander E."/>
            <person name="Lindblad-Toh K."/>
        </authorList>
    </citation>
    <scope>NUCLEOTIDE SEQUENCE [LARGE SCALE GENOMIC DNA]</scope>
    <source>
        <strain evidence="3">Wild caught</strain>
    </source>
</reference>
<dbReference type="InParanoid" id="H3ABI7"/>
<dbReference type="OMA" id="YPFAHYS"/>
<name>H3ABI7_LATCH</name>
<dbReference type="GeneTree" id="ENSGT00940000157337"/>
<dbReference type="PANTHER" id="PTHR46289">
    <property type="entry name" value="52 KDA REPRESSOR OF THE INHIBITOR OF THE PROTEIN KINASE-LIKE PROTEIN-RELATED"/>
    <property type="match status" value="1"/>
</dbReference>
<dbReference type="InterPro" id="IPR052958">
    <property type="entry name" value="IFN-induced_PKR_regulator"/>
</dbReference>
<dbReference type="HOGENOM" id="CLU_354096_0_0_1"/>